<dbReference type="EMBL" id="CAMXCT020000510">
    <property type="protein sequence ID" value="CAL1133119.1"/>
    <property type="molecule type" value="Genomic_DNA"/>
</dbReference>
<protein>
    <submittedName>
        <fullName evidence="7">Extracellular matrix protein FRAS1</fullName>
    </submittedName>
</protein>
<dbReference type="SUPFAM" id="SSF69318">
    <property type="entry name" value="Integrin alpha N-terminal domain"/>
    <property type="match status" value="2"/>
</dbReference>
<evidence type="ECO:0000313" key="5">
    <source>
        <dbReference type="EMBL" id="CAI3979744.1"/>
    </source>
</evidence>
<keyword evidence="3" id="KW-0812">Transmembrane</keyword>
<evidence type="ECO:0000256" key="1">
    <source>
        <dbReference type="ARBA" id="ARBA00022729"/>
    </source>
</evidence>
<proteinExistence type="predicted"/>
<dbReference type="Proteomes" id="UP001152797">
    <property type="component" value="Unassembled WGS sequence"/>
</dbReference>
<reference evidence="5" key="1">
    <citation type="submission" date="2022-10" db="EMBL/GenBank/DDBJ databases">
        <authorList>
            <person name="Chen Y."/>
            <person name="Dougan E. K."/>
            <person name="Chan C."/>
            <person name="Rhodes N."/>
            <person name="Thang M."/>
        </authorList>
    </citation>
    <scope>NUCLEOTIDE SEQUENCE</scope>
</reference>
<evidence type="ECO:0000256" key="2">
    <source>
        <dbReference type="PROSITE-ProRule" id="PRU00076"/>
    </source>
</evidence>
<comment type="caution">
    <text evidence="5">The sequence shown here is derived from an EMBL/GenBank/DDBJ whole genome shotgun (WGS) entry which is preliminary data.</text>
</comment>
<evidence type="ECO:0000313" key="7">
    <source>
        <dbReference type="EMBL" id="CAL4767056.1"/>
    </source>
</evidence>
<keyword evidence="3" id="KW-1133">Transmembrane helix</keyword>
<evidence type="ECO:0000313" key="8">
    <source>
        <dbReference type="Proteomes" id="UP001152797"/>
    </source>
</evidence>
<dbReference type="InterPro" id="IPR028994">
    <property type="entry name" value="Integrin_alpha_N"/>
</dbReference>
<comment type="caution">
    <text evidence="2">Lacks conserved residue(s) required for the propagation of feature annotation.</text>
</comment>
<keyword evidence="2" id="KW-1015">Disulfide bond</keyword>
<dbReference type="InterPro" id="IPR009030">
    <property type="entry name" value="Growth_fac_rcpt_cys_sf"/>
</dbReference>
<feature type="transmembrane region" description="Helical" evidence="3">
    <location>
        <begin position="974"/>
        <end position="995"/>
    </location>
</feature>
<evidence type="ECO:0000259" key="4">
    <source>
        <dbReference type="PROSITE" id="PS50026"/>
    </source>
</evidence>
<keyword evidence="2" id="KW-0245">EGF-like domain</keyword>
<evidence type="ECO:0000256" key="3">
    <source>
        <dbReference type="SAM" id="Phobius"/>
    </source>
</evidence>
<organism evidence="5">
    <name type="scientific">Cladocopium goreaui</name>
    <dbReference type="NCBI Taxonomy" id="2562237"/>
    <lineage>
        <taxon>Eukaryota</taxon>
        <taxon>Sar</taxon>
        <taxon>Alveolata</taxon>
        <taxon>Dinophyceae</taxon>
        <taxon>Suessiales</taxon>
        <taxon>Symbiodiniaceae</taxon>
        <taxon>Cladocopium</taxon>
    </lineage>
</organism>
<gene>
    <name evidence="5" type="ORF">C1SCF055_LOCUS7678</name>
</gene>
<dbReference type="OrthoDB" id="413581at2759"/>
<dbReference type="PROSITE" id="PS50026">
    <property type="entry name" value="EGF_3"/>
    <property type="match status" value="1"/>
</dbReference>
<dbReference type="SUPFAM" id="SSF57184">
    <property type="entry name" value="Growth factor receptor domain"/>
    <property type="match status" value="2"/>
</dbReference>
<accession>A0A9P1FJR3</accession>
<dbReference type="Pfam" id="PF13517">
    <property type="entry name" value="FG-GAP_3"/>
    <property type="match status" value="1"/>
</dbReference>
<sequence>MDLLLCIRDESRSGSTRVFWYNHSVLETEGTSPTGSVIVSVDRSTSCDLRAVDFDEDGDVDLFVGQEKYFERVTPTKLVERTENPLAMFDGQLVQLVDIDGDGHLDVIQRGQRELLFFRRSLDGRFIEPLDNPLTGIIRNLVRSVNIKASDTRMDHILRLEGFYHRIVHVADWDSDGLPDLFQIEFGHDDPNRWGLRWECQKYYRHVVNRDLKYNSHFTSYEDIETSGGDARSLQLIDWNKDGWDDVMVQPNQYSDSIYLYEVNEKKTQKVSGVLDKVKSFTPYDDSLVLLDWDADGNMDLIATSKDRLVFYQMVSGKFQANPDHPLSQFRLTVEESDRRIVPVDWDQDGDMDLFVIQIWNEKRQYFEQQHDGSVKERSIEFGAPFESLMLSDAWVQSLGWHFLDCDGDGDMDLVRSRKHGSADYYLRLQACEHKEDGSLHCDDDFRCLGTDFSLWNPSAFAGFGMAVAIGVGSEDGRLKILAAHQSQRHPVLWTAGFCKPSDSCNQKGTCIARQVNCECNPGYESKDCSRCEPQYYTASLDGRHMRSCEECPGEVGGQVCYGRGRCFDDDVAAKAVTEAGDYTATLTATGNGSCLCSEADFYGVDEDGRTTCVDGFCPAGTEERDGGCYPCDEGSSSLAGLPCTKCPLGTYSEAGNSSCLECPPGTISDSEGASACDACLAGKYEVKRQSCADCTVGTFSFAGDGSCTKCSAGTVAPKQGGSTCALCPRGKYSQEGSARCDPCPRGTVSESGSGNCSACDAGRFSQDLLTCEPCPGGTFAPRGSPKCQQCSQGKYSGIGSESCRDCPPGTISNSQGASECVRCPPGRGEFNRQACIDCPVGTISFGGNGSCTKCSAGTVAPKQGGSTCDRCPEGTYSEEAAAKCTPCDPGTVASAASGNCSECTAGRFSKDLTTCEQCPAGKYASLRSFQCTGCPSNHVAKPGSGKCESCESRIIRSTPDATKQSCQPESMDLILAVISAIASSCFCFLCLLGFHGRIALADISAQGEKNVITTVNSHFLMKSWCPQVTFAGTGVPHLDGTSSKVKALSSFQLTLHGKSEKPLDTSMGHVTVKFPRAYLQIGLWRCPLLGWCLLFGAAAAAAMIQLEWSLILLVAGLGILVGGLAFVWRQRQGRFGSPLSKRHRQFLRECHLPPKRCERGPDRSMTAGQLHDFVQYFETFIKDRSMYYVCANIVQPLTKPFQVSFVELVGPSPMEWFVSHYWGMGVRHFKSAIRKHAGSFGSSRGPRGLAYWVCTFSNSQWHVKAELGDGNWKESSFYLALKSPLCRGTAMIIDENVYPLQRIWCLFEVYHTIQFSQSGDHFQGLLLCTSTGVLQEGRGRSLKRER</sequence>
<keyword evidence="3" id="KW-0472">Membrane</keyword>
<dbReference type="Gene3D" id="2.10.50.10">
    <property type="entry name" value="Tumor Necrosis Factor Receptor, subunit A, domain 2"/>
    <property type="match status" value="4"/>
</dbReference>
<evidence type="ECO:0000313" key="6">
    <source>
        <dbReference type="EMBL" id="CAL1133119.1"/>
    </source>
</evidence>
<dbReference type="SMART" id="SM01411">
    <property type="entry name" value="Ephrin_rec_like"/>
    <property type="match status" value="8"/>
</dbReference>
<dbReference type="InterPro" id="IPR013517">
    <property type="entry name" value="FG-GAP"/>
</dbReference>
<feature type="domain" description="EGF-like" evidence="4">
    <location>
        <begin position="495"/>
        <end position="530"/>
    </location>
</feature>
<reference evidence="6" key="2">
    <citation type="submission" date="2024-04" db="EMBL/GenBank/DDBJ databases">
        <authorList>
            <person name="Chen Y."/>
            <person name="Shah S."/>
            <person name="Dougan E. K."/>
            <person name="Thang M."/>
            <person name="Chan C."/>
        </authorList>
    </citation>
    <scope>NUCLEOTIDE SEQUENCE [LARGE SCALE GENOMIC DNA]</scope>
</reference>
<dbReference type="Gene3D" id="2.130.10.130">
    <property type="entry name" value="Integrin alpha, N-terminal"/>
    <property type="match status" value="1"/>
</dbReference>
<keyword evidence="1" id="KW-0732">Signal</keyword>
<dbReference type="EMBL" id="CAMXCT010000510">
    <property type="protein sequence ID" value="CAI3979744.1"/>
    <property type="molecule type" value="Genomic_DNA"/>
</dbReference>
<dbReference type="InterPro" id="IPR000742">
    <property type="entry name" value="EGF"/>
</dbReference>
<feature type="transmembrane region" description="Helical" evidence="3">
    <location>
        <begin position="1084"/>
        <end position="1105"/>
    </location>
</feature>
<name>A0A9P1FJR3_9DINO</name>
<feature type="disulfide bond" evidence="2">
    <location>
        <begin position="520"/>
        <end position="529"/>
    </location>
</feature>
<dbReference type="InterPro" id="IPR011641">
    <property type="entry name" value="Tyr-kin_ephrin_A/B_rcpt-like"/>
</dbReference>
<dbReference type="EMBL" id="CAMXCT030000510">
    <property type="protein sequence ID" value="CAL4767056.1"/>
    <property type="molecule type" value="Genomic_DNA"/>
</dbReference>
<dbReference type="PANTHER" id="PTHR46967">
    <property type="entry name" value="INSULIN-LIKE GROWTH FACTOR BINDING PROTEIN,N-TERMINAL"/>
    <property type="match status" value="1"/>
</dbReference>
<feature type="transmembrane region" description="Helical" evidence="3">
    <location>
        <begin position="1111"/>
        <end position="1129"/>
    </location>
</feature>
<dbReference type="PANTHER" id="PTHR46967:SF1">
    <property type="entry name" value="KERATIN-ASSOCIATED PROTEIN 16-1-LIKE"/>
    <property type="match status" value="1"/>
</dbReference>
<dbReference type="Pfam" id="PF07699">
    <property type="entry name" value="Ephrin_rec_like"/>
    <property type="match status" value="2"/>
</dbReference>
<keyword evidence="8" id="KW-1185">Reference proteome</keyword>